<evidence type="ECO:0000313" key="3">
    <source>
        <dbReference type="Proteomes" id="UP000032633"/>
    </source>
</evidence>
<dbReference type="Proteomes" id="UP000032633">
    <property type="component" value="Chromosome"/>
</dbReference>
<feature type="transmembrane region" description="Helical" evidence="1">
    <location>
        <begin position="12"/>
        <end position="31"/>
    </location>
</feature>
<dbReference type="STRING" id="1126833.VN24_24915"/>
<keyword evidence="1" id="KW-0812">Transmembrane</keyword>
<name>A0A0D5NPM1_9BACL</name>
<reference evidence="2 3" key="1">
    <citation type="journal article" date="2015" name="J. Biotechnol.">
        <title>Complete genome sequence of Paenibacillus beijingensis 7188(T) (=DSM 24997(T)), a novel rhizobacterium from jujube garden soil.</title>
        <authorList>
            <person name="Kwak Y."/>
            <person name="Shin J.H."/>
        </authorList>
    </citation>
    <scope>NUCLEOTIDE SEQUENCE [LARGE SCALE GENOMIC DNA]</scope>
    <source>
        <strain evidence="2 3">DSM 24997</strain>
    </source>
</reference>
<proteinExistence type="predicted"/>
<protein>
    <submittedName>
        <fullName evidence="2">Uncharacterized protein</fullName>
    </submittedName>
</protein>
<gene>
    <name evidence="2" type="ORF">VN24_24915</name>
</gene>
<evidence type="ECO:0000256" key="1">
    <source>
        <dbReference type="SAM" id="Phobius"/>
    </source>
</evidence>
<dbReference type="EMBL" id="CP011058">
    <property type="protein sequence ID" value="AJY77201.1"/>
    <property type="molecule type" value="Genomic_DNA"/>
</dbReference>
<keyword evidence="3" id="KW-1185">Reference proteome</keyword>
<dbReference type="HOGENOM" id="CLU_917781_0_0_9"/>
<reference evidence="3" key="2">
    <citation type="submission" date="2015-03" db="EMBL/GenBank/DDBJ databases">
        <title>Genome sequence of Paenibacillus beijingensis strain DSM 24997T.</title>
        <authorList>
            <person name="Kwak Y."/>
            <person name="Shin J.-H."/>
        </authorList>
    </citation>
    <scope>NUCLEOTIDE SEQUENCE [LARGE SCALE GENOMIC DNA]</scope>
    <source>
        <strain evidence="3">DSM 24997</strain>
    </source>
</reference>
<dbReference type="OrthoDB" id="2649144at2"/>
<accession>A0A0D5NPM1</accession>
<dbReference type="PATRIC" id="fig|1126833.4.peg.5478"/>
<sequence>MQKRLTRYEMLFTLGFLFMLVCVVAAFFFGVQVGTAKVENRAEMNPLGAASPAKPFAYQQQDLVSFYHTVYLPFREFQSVWIDSLDKLESGQLASSSSVLKELGQLARRKGLETEAAQVSAASPLLVQARSEYSRSLSLIAEAADNLRKSAGQSSLLKSIEADSDVAEAKRLALLAQRDFYAAMEKWGSSVDPKIPGDYKQPAVLELSKWKSLPLTVKNKLIAELLLNRGKWTTYMPHDLTSRIDQLVRSGEAGKLKMQSMNAAASLLIGTDAVRSGDFLAGKAKLYANETLPQLPFFIPVVN</sequence>
<organism evidence="2 3">
    <name type="scientific">Paenibacillus beijingensis</name>
    <dbReference type="NCBI Taxonomy" id="1126833"/>
    <lineage>
        <taxon>Bacteria</taxon>
        <taxon>Bacillati</taxon>
        <taxon>Bacillota</taxon>
        <taxon>Bacilli</taxon>
        <taxon>Bacillales</taxon>
        <taxon>Paenibacillaceae</taxon>
        <taxon>Paenibacillus</taxon>
    </lineage>
</organism>
<dbReference type="AlphaFoldDB" id="A0A0D5NPM1"/>
<keyword evidence="1" id="KW-1133">Transmembrane helix</keyword>
<dbReference type="RefSeq" id="WP_045672626.1">
    <property type="nucleotide sequence ID" value="NZ_CP011058.1"/>
</dbReference>
<dbReference type="KEGG" id="pbj:VN24_24915"/>
<keyword evidence="1" id="KW-0472">Membrane</keyword>
<evidence type="ECO:0000313" key="2">
    <source>
        <dbReference type="EMBL" id="AJY77201.1"/>
    </source>
</evidence>